<proteinExistence type="inferred from homology"/>
<organism evidence="5 6">
    <name type="scientific">Dokdonella fugitiva</name>
    <dbReference type="NCBI Taxonomy" id="328517"/>
    <lineage>
        <taxon>Bacteria</taxon>
        <taxon>Pseudomonadati</taxon>
        <taxon>Pseudomonadota</taxon>
        <taxon>Gammaproteobacteria</taxon>
        <taxon>Lysobacterales</taxon>
        <taxon>Rhodanobacteraceae</taxon>
        <taxon>Dokdonella</taxon>
    </lineage>
</organism>
<keyword evidence="6" id="KW-1185">Reference proteome</keyword>
<dbReference type="Proteomes" id="UP000294862">
    <property type="component" value="Unassembled WGS sequence"/>
</dbReference>
<evidence type="ECO:0000313" key="5">
    <source>
        <dbReference type="EMBL" id="TCO42634.1"/>
    </source>
</evidence>
<evidence type="ECO:0000313" key="6">
    <source>
        <dbReference type="Proteomes" id="UP000294862"/>
    </source>
</evidence>
<evidence type="ECO:0000256" key="2">
    <source>
        <dbReference type="ARBA" id="ARBA00022481"/>
    </source>
</evidence>
<dbReference type="GO" id="GO:0044096">
    <property type="term" value="C:type IV pilus"/>
    <property type="evidence" value="ECO:0007669"/>
    <property type="project" value="TreeGrafter"/>
</dbReference>
<keyword evidence="4" id="KW-0812">Transmembrane</keyword>
<evidence type="ECO:0000256" key="4">
    <source>
        <dbReference type="SAM" id="Phobius"/>
    </source>
</evidence>
<feature type="transmembrane region" description="Helical" evidence="4">
    <location>
        <begin position="7"/>
        <end position="31"/>
    </location>
</feature>
<gene>
    <name evidence="5" type="ORF">EV148_10139</name>
</gene>
<dbReference type="OrthoDB" id="5767514at2"/>
<dbReference type="PANTHER" id="PTHR30093">
    <property type="entry name" value="GENERAL SECRETION PATHWAY PROTEIN G"/>
    <property type="match status" value="1"/>
</dbReference>
<comment type="similarity">
    <text evidence="1 3">Belongs to the N-Me-Phe pilin family.</text>
</comment>
<dbReference type="PANTHER" id="PTHR30093:SF34">
    <property type="entry name" value="PREPILIN PEPTIDASE-DEPENDENT PROTEIN D"/>
    <property type="match status" value="1"/>
</dbReference>
<evidence type="ECO:0000256" key="1">
    <source>
        <dbReference type="ARBA" id="ARBA00005233"/>
    </source>
</evidence>
<keyword evidence="2" id="KW-0488">Methylation</keyword>
<dbReference type="InterPro" id="IPR045584">
    <property type="entry name" value="Pilin-like"/>
</dbReference>
<dbReference type="InterPro" id="IPR001082">
    <property type="entry name" value="Pilin"/>
</dbReference>
<dbReference type="GO" id="GO:0043107">
    <property type="term" value="P:type IV pilus-dependent motility"/>
    <property type="evidence" value="ECO:0007669"/>
    <property type="project" value="TreeGrafter"/>
</dbReference>
<dbReference type="NCBIfam" id="TIGR02532">
    <property type="entry name" value="IV_pilin_GFxxxE"/>
    <property type="match status" value="1"/>
</dbReference>
<name>A0A4R2IDH6_9GAMM</name>
<dbReference type="InterPro" id="IPR012902">
    <property type="entry name" value="N_methyl_site"/>
</dbReference>
<dbReference type="GO" id="GO:0007155">
    <property type="term" value="P:cell adhesion"/>
    <property type="evidence" value="ECO:0007669"/>
    <property type="project" value="InterPro"/>
</dbReference>
<dbReference type="EMBL" id="SLWQ01000001">
    <property type="protein sequence ID" value="TCO42634.1"/>
    <property type="molecule type" value="Genomic_DNA"/>
</dbReference>
<dbReference type="Pfam" id="PF00114">
    <property type="entry name" value="Pilin"/>
    <property type="match status" value="1"/>
</dbReference>
<reference evidence="5 6" key="1">
    <citation type="journal article" date="2015" name="Stand. Genomic Sci.">
        <title>Genomic Encyclopedia of Bacterial and Archaeal Type Strains, Phase III: the genomes of soil and plant-associated and newly described type strains.</title>
        <authorList>
            <person name="Whitman W.B."/>
            <person name="Woyke T."/>
            <person name="Klenk H.P."/>
            <person name="Zhou Y."/>
            <person name="Lilburn T.G."/>
            <person name="Beck B.J."/>
            <person name="De Vos P."/>
            <person name="Vandamme P."/>
            <person name="Eisen J.A."/>
            <person name="Garrity G."/>
            <person name="Hugenholtz P."/>
            <person name="Kyrpides N.C."/>
        </authorList>
    </citation>
    <scope>NUCLEOTIDE SEQUENCE [LARGE SCALE GENOMIC DNA]</scope>
    <source>
        <strain evidence="5 6">A3</strain>
    </source>
</reference>
<protein>
    <submittedName>
        <fullName evidence="5">Type IV pilus assembly protein PilA</fullName>
    </submittedName>
</protein>
<evidence type="ECO:0000256" key="3">
    <source>
        <dbReference type="RuleBase" id="RU000389"/>
    </source>
</evidence>
<keyword evidence="3" id="KW-0281">Fimbrium</keyword>
<keyword evidence="4" id="KW-0472">Membrane</keyword>
<dbReference type="SUPFAM" id="SSF54523">
    <property type="entry name" value="Pili subunits"/>
    <property type="match status" value="1"/>
</dbReference>
<dbReference type="Pfam" id="PF07963">
    <property type="entry name" value="N_methyl"/>
    <property type="match status" value="1"/>
</dbReference>
<dbReference type="AlphaFoldDB" id="A0A4R2IDH6"/>
<accession>A0A4R2IDH6</accession>
<comment type="caution">
    <text evidence="5">The sequence shown here is derived from an EMBL/GenBank/DDBJ whole genome shotgun (WGS) entry which is preliminary data.</text>
</comment>
<dbReference type="Gene3D" id="3.30.700.10">
    <property type="entry name" value="Glycoprotein, Type 4 Pilin"/>
    <property type="match status" value="1"/>
</dbReference>
<keyword evidence="4" id="KW-1133">Transmembrane helix</keyword>
<dbReference type="RefSeq" id="WP_131991682.1">
    <property type="nucleotide sequence ID" value="NZ_SLWQ01000001.1"/>
</dbReference>
<sequence length="145" mass="15209">MNKIQKGFTLIELMIVVAIIAILAAIALPAYQDYMVRAKLSEVFVAGDACKNSVVEFYEGQGALPGNLTSAGCNNNKTKYVADTAVNAGVITIKTSGAVDLGTAANANYVLKPTPHTGNTDVLDWACNNAAGTNIPAKYLPSLCR</sequence>
<dbReference type="PROSITE" id="PS00409">
    <property type="entry name" value="PROKAR_NTER_METHYL"/>
    <property type="match status" value="1"/>
</dbReference>